<reference evidence="1 2" key="1">
    <citation type="submission" date="2019-03" db="EMBL/GenBank/DDBJ databases">
        <title>Single cell metagenomics reveals metabolic interactions within the superorganism composed of flagellate Streblomastix strix and complex community of Bacteroidetes bacteria on its surface.</title>
        <authorList>
            <person name="Treitli S.C."/>
            <person name="Kolisko M."/>
            <person name="Husnik F."/>
            <person name="Keeling P."/>
            <person name="Hampl V."/>
        </authorList>
    </citation>
    <scope>NUCLEOTIDE SEQUENCE [LARGE SCALE GENOMIC DNA]</scope>
    <source>
        <strain evidence="1">ST1C</strain>
    </source>
</reference>
<dbReference type="EMBL" id="SNRW01015480">
    <property type="protein sequence ID" value="KAA6370345.1"/>
    <property type="molecule type" value="Genomic_DNA"/>
</dbReference>
<dbReference type="Proteomes" id="UP000324800">
    <property type="component" value="Unassembled WGS sequence"/>
</dbReference>
<dbReference type="AlphaFoldDB" id="A0A5J4UKQ3"/>
<organism evidence="1 2">
    <name type="scientific">Streblomastix strix</name>
    <dbReference type="NCBI Taxonomy" id="222440"/>
    <lineage>
        <taxon>Eukaryota</taxon>
        <taxon>Metamonada</taxon>
        <taxon>Preaxostyla</taxon>
        <taxon>Oxymonadida</taxon>
        <taxon>Streblomastigidae</taxon>
        <taxon>Streblomastix</taxon>
    </lineage>
</organism>
<proteinExistence type="predicted"/>
<name>A0A5J4UKQ3_9EUKA</name>
<gene>
    <name evidence="1" type="ORF">EZS28_034128</name>
</gene>
<sequence>MELARQTQFRGYYLLNADIINLASSATGDFAFSAESGTVWMYESEWYDSGQLVPDQVTPASDELPLVDGEASAGISTSYSRGDHVHPQQLTYDNDITASKFIKTGGTASQILLANGDTTTIDSKISRTYNSSGGGWIRLCVFPAGASVGSPFIEFKVYSQYNAVQTIRLVPYYTVNGINTVYGIFTAPTKVSANYVIDSGVNQLFHTHTGSSTSAIYSAYVRIESTNSITIVVTDQSTYFTNRITEILTQDVVTTVSSATQIPITYDLANGGIINNMIQVNPTGRTYTTYNNGCSTSAINTTQTGQWEISKTNDNALTINPSSLRQADHSVGLTGTPLYINQQGSNLSTQYPDSKLVTNYVLNAGSSTSFAGVTCGAIQINPNDHDYNEGLRISRSAIGNYSGIFLGCDSNSTSGTIPYQWCIVNTPTGELRIGVDDQILQSNKGLIISADGNTLSFNGSVIAGGIT</sequence>
<evidence type="ECO:0000313" key="1">
    <source>
        <dbReference type="EMBL" id="KAA6370345.1"/>
    </source>
</evidence>
<evidence type="ECO:0000313" key="2">
    <source>
        <dbReference type="Proteomes" id="UP000324800"/>
    </source>
</evidence>
<protein>
    <submittedName>
        <fullName evidence="1">Uncharacterized protein</fullName>
    </submittedName>
</protein>
<accession>A0A5J4UKQ3</accession>
<comment type="caution">
    <text evidence="1">The sequence shown here is derived from an EMBL/GenBank/DDBJ whole genome shotgun (WGS) entry which is preliminary data.</text>
</comment>